<dbReference type="EC" id="3.1.11.6" evidence="6"/>
<evidence type="ECO:0000256" key="1">
    <source>
        <dbReference type="ARBA" id="ARBA00009998"/>
    </source>
</evidence>
<dbReference type="EMBL" id="CP007806">
    <property type="protein sequence ID" value="AIG26009.1"/>
    <property type="molecule type" value="Genomic_DNA"/>
</dbReference>
<evidence type="ECO:0000256" key="5">
    <source>
        <dbReference type="ARBA" id="ARBA00022839"/>
    </source>
</evidence>
<dbReference type="PANTHER" id="PTHR34137:SF1">
    <property type="entry name" value="EXODEOXYRIBONUCLEASE 7 SMALL SUBUNIT"/>
    <property type="match status" value="1"/>
</dbReference>
<dbReference type="AlphaFoldDB" id="A0A075R2C2"/>
<sequence>MARKKAAQETELLFEEAMQRLEEVVRQLEEGDVPLERAIELYQEGIQLSRQCATKLDAIEAKVIQLLDQDGSISERPFHVEED</sequence>
<organism evidence="7 8">
    <name type="scientific">Brevibacillus laterosporus LMG 15441</name>
    <dbReference type="NCBI Taxonomy" id="1042163"/>
    <lineage>
        <taxon>Bacteria</taxon>
        <taxon>Bacillati</taxon>
        <taxon>Bacillota</taxon>
        <taxon>Bacilli</taxon>
        <taxon>Bacillales</taxon>
        <taxon>Paenibacillaceae</taxon>
        <taxon>Brevibacillus</taxon>
    </lineage>
</organism>
<gene>
    <name evidence="6" type="primary">xseB</name>
    <name evidence="7" type="ORF">BRLA_c016850</name>
</gene>
<dbReference type="eggNOG" id="COG1722">
    <property type="taxonomic scope" value="Bacteria"/>
</dbReference>
<dbReference type="GO" id="GO:0005829">
    <property type="term" value="C:cytosol"/>
    <property type="evidence" value="ECO:0007669"/>
    <property type="project" value="TreeGrafter"/>
</dbReference>
<dbReference type="NCBIfam" id="NF002140">
    <property type="entry name" value="PRK00977.1-4"/>
    <property type="match status" value="1"/>
</dbReference>
<keyword evidence="8" id="KW-1185">Reference proteome</keyword>
<keyword evidence="3 6" id="KW-0540">Nuclease</keyword>
<dbReference type="InterPro" id="IPR037004">
    <property type="entry name" value="Exonuc_VII_ssu_sf"/>
</dbReference>
<comment type="subcellular location">
    <subcellularLocation>
        <location evidence="6">Cytoplasm</location>
    </subcellularLocation>
</comment>
<dbReference type="KEGG" id="blr:BRLA_c016850"/>
<dbReference type="HOGENOM" id="CLU_145918_3_1_9"/>
<dbReference type="STRING" id="1042163.BRLA_c016850"/>
<evidence type="ECO:0000256" key="6">
    <source>
        <dbReference type="HAMAP-Rule" id="MF_00337"/>
    </source>
</evidence>
<keyword evidence="5 6" id="KW-0269">Exonuclease</keyword>
<comment type="subunit">
    <text evidence="6">Heterooligomer composed of large and small subunits.</text>
</comment>
<keyword evidence="4 6" id="KW-0378">Hydrolase</keyword>
<dbReference type="GO" id="GO:0006308">
    <property type="term" value="P:DNA catabolic process"/>
    <property type="evidence" value="ECO:0007669"/>
    <property type="project" value="UniProtKB-UniRule"/>
</dbReference>
<evidence type="ECO:0000256" key="2">
    <source>
        <dbReference type="ARBA" id="ARBA00022490"/>
    </source>
</evidence>
<protein>
    <recommendedName>
        <fullName evidence="6">Exodeoxyribonuclease 7 small subunit</fullName>
        <ecNumber evidence="6">3.1.11.6</ecNumber>
    </recommendedName>
    <alternativeName>
        <fullName evidence="6">Exodeoxyribonuclease VII small subunit</fullName>
        <shortName evidence="6">Exonuclease VII small subunit</shortName>
    </alternativeName>
</protein>
<evidence type="ECO:0000256" key="3">
    <source>
        <dbReference type="ARBA" id="ARBA00022722"/>
    </source>
</evidence>
<reference evidence="7 8" key="1">
    <citation type="journal article" date="2011" name="J. Bacteriol.">
        <title>Genome sequence of Brevibacillus laterosporus LMG 15441, a pathogen of invertebrates.</title>
        <authorList>
            <person name="Djukic M."/>
            <person name="Poehlein A."/>
            <person name="Thurmer A."/>
            <person name="Daniel R."/>
        </authorList>
    </citation>
    <scope>NUCLEOTIDE SEQUENCE [LARGE SCALE GENOMIC DNA]</scope>
    <source>
        <strain evidence="7 8">LMG 15441</strain>
    </source>
</reference>
<dbReference type="PANTHER" id="PTHR34137">
    <property type="entry name" value="EXODEOXYRIBONUCLEASE 7 SMALL SUBUNIT"/>
    <property type="match status" value="1"/>
</dbReference>
<evidence type="ECO:0000256" key="4">
    <source>
        <dbReference type="ARBA" id="ARBA00022801"/>
    </source>
</evidence>
<keyword evidence="2 6" id="KW-0963">Cytoplasm</keyword>
<dbReference type="NCBIfam" id="TIGR01280">
    <property type="entry name" value="xseB"/>
    <property type="match status" value="1"/>
</dbReference>
<dbReference type="Gene3D" id="1.10.287.1040">
    <property type="entry name" value="Exonuclease VII, small subunit"/>
    <property type="match status" value="1"/>
</dbReference>
<dbReference type="SUPFAM" id="SSF116842">
    <property type="entry name" value="XseB-like"/>
    <property type="match status" value="1"/>
</dbReference>
<dbReference type="Pfam" id="PF02609">
    <property type="entry name" value="Exonuc_VII_S"/>
    <property type="match status" value="1"/>
</dbReference>
<accession>A0A075R2C2</accession>
<dbReference type="InterPro" id="IPR003761">
    <property type="entry name" value="Exonuc_VII_S"/>
</dbReference>
<evidence type="ECO:0000313" key="7">
    <source>
        <dbReference type="EMBL" id="AIG26009.1"/>
    </source>
</evidence>
<comment type="similarity">
    <text evidence="1 6">Belongs to the XseB family.</text>
</comment>
<comment type="function">
    <text evidence="6">Bidirectionally degrades single-stranded DNA into large acid-insoluble oligonucleotides, which are then degraded further into small acid-soluble oligonucleotides.</text>
</comment>
<dbReference type="GO" id="GO:0008855">
    <property type="term" value="F:exodeoxyribonuclease VII activity"/>
    <property type="evidence" value="ECO:0007669"/>
    <property type="project" value="UniProtKB-UniRule"/>
</dbReference>
<dbReference type="HAMAP" id="MF_00337">
    <property type="entry name" value="Exonuc_7_S"/>
    <property type="match status" value="1"/>
</dbReference>
<name>A0A075R2C2_BRELA</name>
<dbReference type="RefSeq" id="WP_003337884.1">
    <property type="nucleotide sequence ID" value="NZ_CP007806.1"/>
</dbReference>
<dbReference type="Proteomes" id="UP000005850">
    <property type="component" value="Chromosome"/>
</dbReference>
<proteinExistence type="inferred from homology"/>
<dbReference type="GO" id="GO:0009318">
    <property type="term" value="C:exodeoxyribonuclease VII complex"/>
    <property type="evidence" value="ECO:0007669"/>
    <property type="project" value="UniProtKB-UniRule"/>
</dbReference>
<comment type="catalytic activity">
    <reaction evidence="6">
        <text>Exonucleolytic cleavage in either 5'- to 3'- or 3'- to 5'-direction to yield nucleoside 5'-phosphates.</text>
        <dbReference type="EC" id="3.1.11.6"/>
    </reaction>
</comment>
<evidence type="ECO:0000313" key="8">
    <source>
        <dbReference type="Proteomes" id="UP000005850"/>
    </source>
</evidence>